<dbReference type="InterPro" id="IPR011989">
    <property type="entry name" value="ARM-like"/>
</dbReference>
<dbReference type="PANTHER" id="PTHR22895:SF0">
    <property type="entry name" value="ARMADILLO REPEAT-CONTAINING PROTEIN 6"/>
    <property type="match status" value="1"/>
</dbReference>
<evidence type="ECO:0000313" key="5">
    <source>
        <dbReference type="Proteomes" id="UP001190700"/>
    </source>
</evidence>
<name>A0AAE0CF37_9CHLO</name>
<feature type="domain" description="LRRK2 ARM repeat" evidence="3">
    <location>
        <begin position="164"/>
        <end position="316"/>
    </location>
</feature>
<feature type="non-terminal residue" evidence="4">
    <location>
        <position position="1"/>
    </location>
</feature>
<accession>A0AAE0CF37</accession>
<organism evidence="4 5">
    <name type="scientific">Cymbomonas tetramitiformis</name>
    <dbReference type="NCBI Taxonomy" id="36881"/>
    <lineage>
        <taxon>Eukaryota</taxon>
        <taxon>Viridiplantae</taxon>
        <taxon>Chlorophyta</taxon>
        <taxon>Pyramimonadophyceae</taxon>
        <taxon>Pyramimonadales</taxon>
        <taxon>Pyramimonadaceae</taxon>
        <taxon>Cymbomonas</taxon>
    </lineage>
</organism>
<dbReference type="PROSITE" id="PS50176">
    <property type="entry name" value="ARM_REPEAT"/>
    <property type="match status" value="1"/>
</dbReference>
<dbReference type="PANTHER" id="PTHR22895">
    <property type="entry name" value="ARMADILLO REPEAT-CONTAINING PROTEIN 6"/>
    <property type="match status" value="1"/>
</dbReference>
<dbReference type="InterPro" id="IPR000225">
    <property type="entry name" value="Armadillo"/>
</dbReference>
<dbReference type="EMBL" id="LGRX02024600">
    <property type="protein sequence ID" value="KAK3253876.1"/>
    <property type="molecule type" value="Genomic_DNA"/>
</dbReference>
<keyword evidence="5" id="KW-1185">Reference proteome</keyword>
<reference evidence="4 5" key="1">
    <citation type="journal article" date="2015" name="Genome Biol. Evol.">
        <title>Comparative Genomics of a Bacterivorous Green Alga Reveals Evolutionary Causalities and Consequences of Phago-Mixotrophic Mode of Nutrition.</title>
        <authorList>
            <person name="Burns J.A."/>
            <person name="Paasch A."/>
            <person name="Narechania A."/>
            <person name="Kim E."/>
        </authorList>
    </citation>
    <scope>NUCLEOTIDE SEQUENCE [LARGE SCALE GENOMIC DNA]</scope>
    <source>
        <strain evidence="4 5">PLY_AMNH</strain>
    </source>
</reference>
<evidence type="ECO:0000259" key="3">
    <source>
        <dbReference type="Pfam" id="PF23744"/>
    </source>
</evidence>
<sequence>WSIAQLAEGTPKVQQLVGSLGGVDAVLAAMSDHSGALPPPLAHSCAQAPQPPPLHQSVKMGIAVLPSSGCLRAAPLGPGQTRIVFGEPAVQQNAVWALASLTDDPHNQMLITGKDGLELVVCALQKHWMVPSVQHYGNYVLAKLAHESPGCSLSAASEGGLAAILKGMSAHSGVARVQEAACAALASLSSAGADIQKLIATNARTIPAIVNALTKHSKQEGVQAAGCNALASLAGRNPRFQRDAGLAGAVSTVEMALQLHPGSSAVQAAGCAAFEVLAANDQNRQLAIQIGTTQSVVAAMRKHPEERVQQRGCNALASLAPDVYESRILLLGVNGYDDTGKITEGFQAKVPIDVTEDCGSVSDFTLTKSPKALHPRSPEARAKRMMLYDRIGAQS</sequence>
<dbReference type="InterPro" id="IPR056597">
    <property type="entry name" value="ARM_LRRK2"/>
</dbReference>
<gene>
    <name evidence="4" type="ORF">CYMTET_36893</name>
</gene>
<dbReference type="Pfam" id="PF23744">
    <property type="entry name" value="ARM_LRRK2"/>
    <property type="match status" value="1"/>
</dbReference>
<dbReference type="Proteomes" id="UP001190700">
    <property type="component" value="Unassembled WGS sequence"/>
</dbReference>
<proteinExistence type="predicted"/>
<keyword evidence="1" id="KW-0677">Repeat</keyword>
<comment type="caution">
    <text evidence="4">The sequence shown here is derived from an EMBL/GenBank/DDBJ whole genome shotgun (WGS) entry which is preliminary data.</text>
</comment>
<dbReference type="Gene3D" id="1.25.10.10">
    <property type="entry name" value="Leucine-rich Repeat Variant"/>
    <property type="match status" value="1"/>
</dbReference>
<dbReference type="AlphaFoldDB" id="A0AAE0CF37"/>
<protein>
    <recommendedName>
        <fullName evidence="3">LRRK2 ARM repeat domain-containing protein</fullName>
    </recommendedName>
</protein>
<evidence type="ECO:0000256" key="1">
    <source>
        <dbReference type="ARBA" id="ARBA00022737"/>
    </source>
</evidence>
<evidence type="ECO:0000256" key="2">
    <source>
        <dbReference type="PROSITE-ProRule" id="PRU00259"/>
    </source>
</evidence>
<dbReference type="SUPFAM" id="SSF48371">
    <property type="entry name" value="ARM repeat"/>
    <property type="match status" value="1"/>
</dbReference>
<dbReference type="InterPro" id="IPR016024">
    <property type="entry name" value="ARM-type_fold"/>
</dbReference>
<evidence type="ECO:0000313" key="4">
    <source>
        <dbReference type="EMBL" id="KAK3253876.1"/>
    </source>
</evidence>
<feature type="repeat" description="ARM" evidence="2">
    <location>
        <begin position="159"/>
        <end position="203"/>
    </location>
</feature>